<evidence type="ECO:0000256" key="8">
    <source>
        <dbReference type="ARBA" id="ARBA00022917"/>
    </source>
</evidence>
<keyword evidence="6" id="KW-0862">Zinc</keyword>
<dbReference type="InterPro" id="IPR032678">
    <property type="entry name" value="tRNA-synt_1_cat_dom"/>
</dbReference>
<feature type="region of interest" description="Disordered" evidence="11">
    <location>
        <begin position="1"/>
        <end position="21"/>
    </location>
</feature>
<accession>A0A4P9Y6P0</accession>
<evidence type="ECO:0000256" key="1">
    <source>
        <dbReference type="ARBA" id="ARBA00001947"/>
    </source>
</evidence>
<dbReference type="InterPro" id="IPR024909">
    <property type="entry name" value="Cys-tRNA/MSH_ligase"/>
</dbReference>
<evidence type="ECO:0000313" key="14">
    <source>
        <dbReference type="Proteomes" id="UP000267251"/>
    </source>
</evidence>
<reference evidence="14" key="1">
    <citation type="journal article" date="2018" name="Nat. Microbiol.">
        <title>Leveraging single-cell genomics to expand the fungal tree of life.</title>
        <authorList>
            <person name="Ahrendt S.R."/>
            <person name="Quandt C.A."/>
            <person name="Ciobanu D."/>
            <person name="Clum A."/>
            <person name="Salamov A."/>
            <person name="Andreopoulos B."/>
            <person name="Cheng J.F."/>
            <person name="Woyke T."/>
            <person name="Pelin A."/>
            <person name="Henrissat B."/>
            <person name="Reynolds N.K."/>
            <person name="Benny G.L."/>
            <person name="Smith M.E."/>
            <person name="James T.Y."/>
            <person name="Grigoriev I.V."/>
        </authorList>
    </citation>
    <scope>NUCLEOTIDE SEQUENCE [LARGE SCALE GENOMIC DNA]</scope>
</reference>
<dbReference type="EMBL" id="KZ987797">
    <property type="protein sequence ID" value="RKP14727.1"/>
    <property type="molecule type" value="Genomic_DNA"/>
</dbReference>
<keyword evidence="9 13" id="KW-0030">Aminoacyl-tRNA synthetase</keyword>
<protein>
    <recommendedName>
        <fullName evidence="2">cysteine--tRNA ligase</fullName>
        <ecNumber evidence="2">6.1.1.16</ecNumber>
    </recommendedName>
    <alternativeName>
        <fullName evidence="10">Cysteinyl-tRNA synthetase</fullName>
    </alternativeName>
</protein>
<sequence length="592" mass="65497">MSSSTSTVKQPEWRVPTNSAPASPLRILNSLTRTKTEVVPRQGKRLTWYNCGPTVYDASHLGHARTYLTVDILRRILTDYFQFDVLFVMNITDIDDKIILRSRQAHLLRTWRDKHAESGEVDSALQQAVEAYNSYVSGKLGGSAASALLSSIAADPKAFPALPFVPADPAAPVDPVDEGKWAMHVAAARKAYVAITTLSSSSAPAEERMGVLTEGAGDVIAPWLDTQLGSTVSHSKIFKAHAAFWERDFFQDMKALRVRPADIVTRVSEYIPEIVQFVEKIIERGYAYEADGSVYFDVAAFKASPRHDYAKLEPWAAGSANLLEEGEGSLGSKLRGKRAAADFALWKQSKDGEPSWTSPWGPGRPGWHIECSAMASEVLGETMDIHSGGIDLAFPHHDNELAQSEAYHECDQWVNYFIHPGHLHIEGQKMSKSLKNFITIKEALARHTARQLRLTFLLHPWESRLDFRESGMEEAKGVEGTLKKFFLNVRSTLSEIRAKEEAQESRADVHGYGDRERALVAELGKSQLAVHEALADSIDTPTALRHLLDLVSRVNIYMLEAARDTGVNGEVIGKVASYVTRMMQVRELGGGG</sequence>
<dbReference type="InterPro" id="IPR015803">
    <property type="entry name" value="Cys-tRNA-ligase"/>
</dbReference>
<comment type="cofactor">
    <cofactor evidence="1">
        <name>Zn(2+)</name>
        <dbReference type="ChEBI" id="CHEBI:29105"/>
    </cofactor>
</comment>
<evidence type="ECO:0000256" key="5">
    <source>
        <dbReference type="ARBA" id="ARBA00022741"/>
    </source>
</evidence>
<keyword evidence="4" id="KW-0479">Metal-binding</keyword>
<evidence type="ECO:0000256" key="3">
    <source>
        <dbReference type="ARBA" id="ARBA00022598"/>
    </source>
</evidence>
<dbReference type="AlphaFoldDB" id="A0A4P9Y6P0"/>
<name>A0A4P9Y6P0_9FUNG</name>
<evidence type="ECO:0000256" key="4">
    <source>
        <dbReference type="ARBA" id="ARBA00022723"/>
    </source>
</evidence>
<dbReference type="GO" id="GO:0004817">
    <property type="term" value="F:cysteine-tRNA ligase activity"/>
    <property type="evidence" value="ECO:0007669"/>
    <property type="project" value="UniProtKB-EC"/>
</dbReference>
<evidence type="ECO:0000259" key="12">
    <source>
        <dbReference type="Pfam" id="PF01406"/>
    </source>
</evidence>
<keyword evidence="14" id="KW-1185">Reference proteome</keyword>
<keyword evidence="3" id="KW-0436">Ligase</keyword>
<feature type="non-terminal residue" evidence="13">
    <location>
        <position position="592"/>
    </location>
</feature>
<dbReference type="GO" id="GO:0005737">
    <property type="term" value="C:cytoplasm"/>
    <property type="evidence" value="ECO:0007669"/>
    <property type="project" value="TreeGrafter"/>
</dbReference>
<keyword evidence="8" id="KW-0648">Protein biosynthesis</keyword>
<gene>
    <name evidence="13" type="ORF">BJ684DRAFT_8103</name>
</gene>
<dbReference type="EC" id="6.1.1.16" evidence="2"/>
<evidence type="ECO:0000256" key="7">
    <source>
        <dbReference type="ARBA" id="ARBA00022840"/>
    </source>
</evidence>
<dbReference type="PRINTS" id="PR00983">
    <property type="entry name" value="TRNASYNTHCYS"/>
</dbReference>
<dbReference type="GO" id="GO:0005524">
    <property type="term" value="F:ATP binding"/>
    <property type="evidence" value="ECO:0007669"/>
    <property type="project" value="UniProtKB-KW"/>
</dbReference>
<dbReference type="CDD" id="cd00672">
    <property type="entry name" value="CysRS_core"/>
    <property type="match status" value="1"/>
</dbReference>
<organism evidence="13 14">
    <name type="scientific">Piptocephalis cylindrospora</name>
    <dbReference type="NCBI Taxonomy" id="1907219"/>
    <lineage>
        <taxon>Eukaryota</taxon>
        <taxon>Fungi</taxon>
        <taxon>Fungi incertae sedis</taxon>
        <taxon>Zoopagomycota</taxon>
        <taxon>Zoopagomycotina</taxon>
        <taxon>Zoopagomycetes</taxon>
        <taxon>Zoopagales</taxon>
        <taxon>Piptocephalidaceae</taxon>
        <taxon>Piptocephalis</taxon>
    </lineage>
</organism>
<dbReference type="HAMAP" id="MF_00041">
    <property type="entry name" value="Cys_tRNA_synth"/>
    <property type="match status" value="1"/>
</dbReference>
<dbReference type="Proteomes" id="UP000267251">
    <property type="component" value="Unassembled WGS sequence"/>
</dbReference>
<keyword evidence="5" id="KW-0547">Nucleotide-binding</keyword>
<evidence type="ECO:0000313" key="13">
    <source>
        <dbReference type="EMBL" id="RKP14727.1"/>
    </source>
</evidence>
<dbReference type="GO" id="GO:0006423">
    <property type="term" value="P:cysteinyl-tRNA aminoacylation"/>
    <property type="evidence" value="ECO:0007669"/>
    <property type="project" value="InterPro"/>
</dbReference>
<dbReference type="InterPro" id="IPR014729">
    <property type="entry name" value="Rossmann-like_a/b/a_fold"/>
</dbReference>
<evidence type="ECO:0000256" key="6">
    <source>
        <dbReference type="ARBA" id="ARBA00022833"/>
    </source>
</evidence>
<feature type="domain" description="tRNA synthetases class I catalytic" evidence="12">
    <location>
        <begin position="39"/>
        <end position="476"/>
    </location>
</feature>
<dbReference type="GO" id="GO:0046872">
    <property type="term" value="F:metal ion binding"/>
    <property type="evidence" value="ECO:0007669"/>
    <property type="project" value="UniProtKB-KW"/>
</dbReference>
<keyword evidence="7" id="KW-0067">ATP-binding</keyword>
<dbReference type="SUPFAM" id="SSF52374">
    <property type="entry name" value="Nucleotidylyl transferase"/>
    <property type="match status" value="1"/>
</dbReference>
<dbReference type="NCBIfam" id="TIGR00435">
    <property type="entry name" value="cysS"/>
    <property type="match status" value="1"/>
</dbReference>
<evidence type="ECO:0000256" key="2">
    <source>
        <dbReference type="ARBA" id="ARBA00012832"/>
    </source>
</evidence>
<dbReference type="PANTHER" id="PTHR10890">
    <property type="entry name" value="CYSTEINYL-TRNA SYNTHETASE"/>
    <property type="match status" value="1"/>
</dbReference>
<evidence type="ECO:0000256" key="10">
    <source>
        <dbReference type="ARBA" id="ARBA00031499"/>
    </source>
</evidence>
<dbReference type="OrthoDB" id="438179at2759"/>
<proteinExistence type="inferred from homology"/>
<evidence type="ECO:0000256" key="9">
    <source>
        <dbReference type="ARBA" id="ARBA00023146"/>
    </source>
</evidence>
<dbReference type="PANTHER" id="PTHR10890:SF3">
    <property type="entry name" value="CYSTEINE--TRNA LIGASE, CYTOPLASMIC"/>
    <property type="match status" value="1"/>
</dbReference>
<dbReference type="Gene3D" id="3.40.50.620">
    <property type="entry name" value="HUPs"/>
    <property type="match status" value="2"/>
</dbReference>
<evidence type="ECO:0000256" key="11">
    <source>
        <dbReference type="SAM" id="MobiDB-lite"/>
    </source>
</evidence>
<dbReference type="Pfam" id="PF01406">
    <property type="entry name" value="tRNA-synt_1e"/>
    <property type="match status" value="1"/>
</dbReference>